<accession>A0A517XPR8</accession>
<gene>
    <name evidence="1" type="ORF">ETAA1_14200</name>
</gene>
<dbReference type="Proteomes" id="UP000319576">
    <property type="component" value="Chromosome"/>
</dbReference>
<name>A0A517XPR8_9BACT</name>
<sequence length="29" mass="3160">MTIALSAVIVAANVSFSVRAWRQERAVGR</sequence>
<dbReference type="EMBL" id="CP036273">
    <property type="protein sequence ID" value="QDU19493.1"/>
    <property type="molecule type" value="Genomic_DNA"/>
</dbReference>
<protein>
    <submittedName>
        <fullName evidence="1">Uncharacterized protein</fullName>
    </submittedName>
</protein>
<dbReference type="KEGG" id="uli:ETAA1_14200"/>
<evidence type="ECO:0000313" key="1">
    <source>
        <dbReference type="EMBL" id="QDU19493.1"/>
    </source>
</evidence>
<evidence type="ECO:0000313" key="2">
    <source>
        <dbReference type="Proteomes" id="UP000319576"/>
    </source>
</evidence>
<keyword evidence="2" id="KW-1185">Reference proteome</keyword>
<organism evidence="1 2">
    <name type="scientific">Urbifossiella limnaea</name>
    <dbReference type="NCBI Taxonomy" id="2528023"/>
    <lineage>
        <taxon>Bacteria</taxon>
        <taxon>Pseudomonadati</taxon>
        <taxon>Planctomycetota</taxon>
        <taxon>Planctomycetia</taxon>
        <taxon>Gemmatales</taxon>
        <taxon>Gemmataceae</taxon>
        <taxon>Urbifossiella</taxon>
    </lineage>
</organism>
<proteinExistence type="predicted"/>
<reference evidence="1 2" key="1">
    <citation type="submission" date="2019-02" db="EMBL/GenBank/DDBJ databases">
        <title>Deep-cultivation of Planctomycetes and their phenomic and genomic characterization uncovers novel biology.</title>
        <authorList>
            <person name="Wiegand S."/>
            <person name="Jogler M."/>
            <person name="Boedeker C."/>
            <person name="Pinto D."/>
            <person name="Vollmers J."/>
            <person name="Rivas-Marin E."/>
            <person name="Kohn T."/>
            <person name="Peeters S.H."/>
            <person name="Heuer A."/>
            <person name="Rast P."/>
            <person name="Oberbeckmann S."/>
            <person name="Bunk B."/>
            <person name="Jeske O."/>
            <person name="Meyerdierks A."/>
            <person name="Storesund J.E."/>
            <person name="Kallscheuer N."/>
            <person name="Luecker S."/>
            <person name="Lage O.M."/>
            <person name="Pohl T."/>
            <person name="Merkel B.J."/>
            <person name="Hornburger P."/>
            <person name="Mueller R.-W."/>
            <person name="Bruemmer F."/>
            <person name="Labrenz M."/>
            <person name="Spormann A.M."/>
            <person name="Op den Camp H."/>
            <person name="Overmann J."/>
            <person name="Amann R."/>
            <person name="Jetten M.S.M."/>
            <person name="Mascher T."/>
            <person name="Medema M.H."/>
            <person name="Devos D.P."/>
            <person name="Kaster A.-K."/>
            <person name="Ovreas L."/>
            <person name="Rohde M."/>
            <person name="Galperin M.Y."/>
            <person name="Jogler C."/>
        </authorList>
    </citation>
    <scope>NUCLEOTIDE SEQUENCE [LARGE SCALE GENOMIC DNA]</scope>
    <source>
        <strain evidence="1 2">ETA_A1</strain>
    </source>
</reference>
<dbReference type="AlphaFoldDB" id="A0A517XPR8"/>